<evidence type="ECO:0000313" key="2">
    <source>
        <dbReference type="EMBL" id="BBU70015.1"/>
    </source>
</evidence>
<name>A0A7R6TPU0_9RHOO</name>
<evidence type="ECO:0008006" key="4">
    <source>
        <dbReference type="Google" id="ProtNLM"/>
    </source>
</evidence>
<evidence type="ECO:0000313" key="3">
    <source>
        <dbReference type="Proteomes" id="UP000463961"/>
    </source>
</evidence>
<organism evidence="2 3">
    <name type="scientific">Fluviibacter phosphoraccumulans</name>
    <dbReference type="NCBI Taxonomy" id="1751046"/>
    <lineage>
        <taxon>Bacteria</taxon>
        <taxon>Pseudomonadati</taxon>
        <taxon>Pseudomonadota</taxon>
        <taxon>Betaproteobacteria</taxon>
        <taxon>Rhodocyclales</taxon>
        <taxon>Fluviibacteraceae</taxon>
        <taxon>Fluviibacter</taxon>
    </lineage>
</organism>
<dbReference type="InterPro" id="IPR009956">
    <property type="entry name" value="Post-segregation_anti-tox_CcdA"/>
</dbReference>
<dbReference type="Pfam" id="PF07362">
    <property type="entry name" value="CcdA"/>
    <property type="match status" value="1"/>
</dbReference>
<dbReference type="EMBL" id="AP022345">
    <property type="protein sequence ID" value="BBU70015.1"/>
    <property type="molecule type" value="Genomic_DNA"/>
</dbReference>
<dbReference type="AlphaFoldDB" id="A0A7R6TPU0"/>
<reference evidence="3" key="1">
    <citation type="submission" date="2020-01" db="EMBL/GenBank/DDBJ databases">
        <title>Phosphoaccumulans saitamaens gen. nov., sp. nov., a polyphosphate accumulating bacterium isolated from surface river water.</title>
        <authorList>
            <person name="Watanabe K."/>
            <person name="Suda W."/>
        </authorList>
    </citation>
    <scope>NUCLEOTIDE SEQUENCE [LARGE SCALE GENOMIC DNA]</scope>
    <source>
        <strain evidence="3">ICHIAU1</strain>
    </source>
</reference>
<protein>
    <recommendedName>
        <fullName evidence="4">Post-segregation antitoxin CcdA</fullName>
    </recommendedName>
</protein>
<proteinExistence type="predicted"/>
<keyword evidence="1" id="KW-1277">Toxin-antitoxin system</keyword>
<evidence type="ECO:0000256" key="1">
    <source>
        <dbReference type="ARBA" id="ARBA00022649"/>
    </source>
</evidence>
<accession>A0A7R6TPU0</accession>
<dbReference type="Proteomes" id="UP000463961">
    <property type="component" value="Chromosome"/>
</dbReference>
<sequence length="93" mass="10432">MFYFMGCYMRANHEHERSVRGTRKATNVSIGQALLEEAKALNINISQAAEAGLRVALMQKRAELWLQENAVALDSSNAYVLEKGLPLAKYRGF</sequence>
<gene>
    <name evidence="2" type="ORF">ICHIAU1_22980</name>
</gene>
<keyword evidence="3" id="KW-1185">Reference proteome</keyword>